<dbReference type="PANTHER" id="PTHR23206">
    <property type="entry name" value="MASK PROTEIN"/>
    <property type="match status" value="1"/>
</dbReference>
<dbReference type="Pfam" id="PF12796">
    <property type="entry name" value="Ank_2"/>
    <property type="match status" value="1"/>
</dbReference>
<dbReference type="PANTHER" id="PTHR23206:SF8">
    <property type="entry name" value="ANKYRIN REPEAT AND KH DOMAIN-CONTAINING 1"/>
    <property type="match status" value="1"/>
</dbReference>
<dbReference type="Gene3D" id="1.25.40.20">
    <property type="entry name" value="Ankyrin repeat-containing domain"/>
    <property type="match status" value="1"/>
</dbReference>
<accession>A0A812TRW3</accession>
<dbReference type="AlphaFoldDB" id="A0A812TRW3"/>
<feature type="repeat" description="ANK" evidence="3">
    <location>
        <begin position="143"/>
        <end position="175"/>
    </location>
</feature>
<sequence>MLYVWSISGEELAAVPAGDTLESVIQLKCHLRSRHDFPVCLQQLLHAGCCLEDRASLVGLVDLNLVLLSTLSPEQMFEAEREFLDYAADAGNVEVGRSLLKAGVILVWSFATALMRASSKGHIEFERLLVDTGAHQNLQYKMQDMSSLVLASSMGYVEIVFLLLEAGCDKNVQDKSGQTALMRASFLYPPWDLF</sequence>
<dbReference type="SUPFAM" id="SSF48403">
    <property type="entry name" value="Ankyrin repeat"/>
    <property type="match status" value="1"/>
</dbReference>
<evidence type="ECO:0000256" key="2">
    <source>
        <dbReference type="ARBA" id="ARBA00023043"/>
    </source>
</evidence>
<keyword evidence="2 3" id="KW-0040">ANK repeat</keyword>
<dbReference type="PROSITE" id="PS50297">
    <property type="entry name" value="ANK_REP_REGION"/>
    <property type="match status" value="1"/>
</dbReference>
<protein>
    <submittedName>
        <fullName evidence="4">Ankrd17 protein</fullName>
    </submittedName>
</protein>
<reference evidence="4" key="1">
    <citation type="submission" date="2021-02" db="EMBL/GenBank/DDBJ databases">
        <authorList>
            <person name="Dougan E. K."/>
            <person name="Rhodes N."/>
            <person name="Thang M."/>
            <person name="Chan C."/>
        </authorList>
    </citation>
    <scope>NUCLEOTIDE SEQUENCE</scope>
</reference>
<evidence type="ECO:0000313" key="5">
    <source>
        <dbReference type="Proteomes" id="UP000604046"/>
    </source>
</evidence>
<evidence type="ECO:0000256" key="3">
    <source>
        <dbReference type="PROSITE-ProRule" id="PRU00023"/>
    </source>
</evidence>
<evidence type="ECO:0000313" key="4">
    <source>
        <dbReference type="EMBL" id="CAE7539047.1"/>
    </source>
</evidence>
<dbReference type="InterPro" id="IPR036770">
    <property type="entry name" value="Ankyrin_rpt-contain_sf"/>
</dbReference>
<dbReference type="EMBL" id="CAJNDS010002596">
    <property type="protein sequence ID" value="CAE7539047.1"/>
    <property type="molecule type" value="Genomic_DNA"/>
</dbReference>
<keyword evidence="1" id="KW-0677">Repeat</keyword>
<evidence type="ECO:0000256" key="1">
    <source>
        <dbReference type="ARBA" id="ARBA00022737"/>
    </source>
</evidence>
<keyword evidence="5" id="KW-1185">Reference proteome</keyword>
<comment type="caution">
    <text evidence="4">The sequence shown here is derived from an EMBL/GenBank/DDBJ whole genome shotgun (WGS) entry which is preliminary data.</text>
</comment>
<dbReference type="SMART" id="SM00248">
    <property type="entry name" value="ANK"/>
    <property type="match status" value="3"/>
</dbReference>
<dbReference type="InterPro" id="IPR002110">
    <property type="entry name" value="Ankyrin_rpt"/>
</dbReference>
<dbReference type="CDD" id="cd17039">
    <property type="entry name" value="Ubl_ubiquitin_like"/>
    <property type="match status" value="1"/>
</dbReference>
<dbReference type="OrthoDB" id="448960at2759"/>
<proteinExistence type="predicted"/>
<dbReference type="PROSITE" id="PS50088">
    <property type="entry name" value="ANK_REPEAT"/>
    <property type="match status" value="1"/>
</dbReference>
<dbReference type="Proteomes" id="UP000604046">
    <property type="component" value="Unassembled WGS sequence"/>
</dbReference>
<gene>
    <name evidence="4" type="primary">Ankrd17</name>
    <name evidence="4" type="ORF">SNAT2548_LOCUS30220</name>
</gene>
<organism evidence="4 5">
    <name type="scientific">Symbiodinium natans</name>
    <dbReference type="NCBI Taxonomy" id="878477"/>
    <lineage>
        <taxon>Eukaryota</taxon>
        <taxon>Sar</taxon>
        <taxon>Alveolata</taxon>
        <taxon>Dinophyceae</taxon>
        <taxon>Suessiales</taxon>
        <taxon>Symbiodiniaceae</taxon>
        <taxon>Symbiodinium</taxon>
    </lineage>
</organism>
<name>A0A812TRW3_9DINO</name>
<dbReference type="InterPro" id="IPR051631">
    <property type="entry name" value="Ankyrin-KH/SAM_domain"/>
</dbReference>